<feature type="domain" description="Bet v I/Major latex protein" evidence="1">
    <location>
        <begin position="8"/>
        <end position="65"/>
    </location>
</feature>
<accession>A0ABU6T177</accession>
<evidence type="ECO:0000313" key="2">
    <source>
        <dbReference type="EMBL" id="MED6142031.1"/>
    </source>
</evidence>
<organism evidence="2 3">
    <name type="scientific">Stylosanthes scabra</name>
    <dbReference type="NCBI Taxonomy" id="79078"/>
    <lineage>
        <taxon>Eukaryota</taxon>
        <taxon>Viridiplantae</taxon>
        <taxon>Streptophyta</taxon>
        <taxon>Embryophyta</taxon>
        <taxon>Tracheophyta</taxon>
        <taxon>Spermatophyta</taxon>
        <taxon>Magnoliopsida</taxon>
        <taxon>eudicotyledons</taxon>
        <taxon>Gunneridae</taxon>
        <taxon>Pentapetalae</taxon>
        <taxon>rosids</taxon>
        <taxon>fabids</taxon>
        <taxon>Fabales</taxon>
        <taxon>Fabaceae</taxon>
        <taxon>Papilionoideae</taxon>
        <taxon>50 kb inversion clade</taxon>
        <taxon>dalbergioids sensu lato</taxon>
        <taxon>Dalbergieae</taxon>
        <taxon>Pterocarpus clade</taxon>
        <taxon>Stylosanthes</taxon>
    </lineage>
</organism>
<dbReference type="InterPro" id="IPR051761">
    <property type="entry name" value="MLP-like_ligand-binding"/>
</dbReference>
<dbReference type="EMBL" id="JASCZI010066042">
    <property type="protein sequence ID" value="MED6142031.1"/>
    <property type="molecule type" value="Genomic_DNA"/>
</dbReference>
<dbReference type="Proteomes" id="UP001341840">
    <property type="component" value="Unassembled WGS sequence"/>
</dbReference>
<gene>
    <name evidence="2" type="ORF">PIB30_109462</name>
</gene>
<protein>
    <recommendedName>
        <fullName evidence="1">Bet v I/Major latex protein domain-containing protein</fullName>
    </recommendedName>
</protein>
<reference evidence="2 3" key="1">
    <citation type="journal article" date="2023" name="Plants (Basel)">
        <title>Bridging the Gap: Combining Genomics and Transcriptomics Approaches to Understand Stylosanthes scabra, an Orphan Legume from the Brazilian Caatinga.</title>
        <authorList>
            <person name="Ferreira-Neto J.R.C."/>
            <person name="da Silva M.D."/>
            <person name="Binneck E."/>
            <person name="de Melo N.F."/>
            <person name="da Silva R.H."/>
            <person name="de Melo A.L.T.M."/>
            <person name="Pandolfi V."/>
            <person name="Bustamante F.O."/>
            <person name="Brasileiro-Vidal A.C."/>
            <person name="Benko-Iseppon A.M."/>
        </authorList>
    </citation>
    <scope>NUCLEOTIDE SEQUENCE [LARGE SCALE GENOMIC DNA]</scope>
    <source>
        <tissue evidence="2">Leaves</tissue>
    </source>
</reference>
<dbReference type="InterPro" id="IPR000916">
    <property type="entry name" value="Bet_v_I/MLP"/>
</dbReference>
<proteinExistence type="predicted"/>
<comment type="caution">
    <text evidence="2">The sequence shown here is derived from an EMBL/GenBank/DDBJ whole genome shotgun (WGS) entry which is preliminary data.</text>
</comment>
<sequence>SLGGRPAEADYKSFKLTDEVSKERGRMHGALTMEYEKMNDNTPEPHTMMQLTDEVSKDVEAHLISQG</sequence>
<dbReference type="Gene3D" id="3.30.530.20">
    <property type="match status" value="1"/>
</dbReference>
<feature type="non-terminal residue" evidence="2">
    <location>
        <position position="1"/>
    </location>
</feature>
<keyword evidence="3" id="KW-1185">Reference proteome</keyword>
<evidence type="ECO:0000313" key="3">
    <source>
        <dbReference type="Proteomes" id="UP001341840"/>
    </source>
</evidence>
<dbReference type="PANTHER" id="PTHR31907">
    <property type="entry name" value="MLP-LIKE PROTEIN 423"/>
    <property type="match status" value="1"/>
</dbReference>
<dbReference type="InterPro" id="IPR023393">
    <property type="entry name" value="START-like_dom_sf"/>
</dbReference>
<dbReference type="SUPFAM" id="SSF55961">
    <property type="entry name" value="Bet v1-like"/>
    <property type="match status" value="1"/>
</dbReference>
<dbReference type="Pfam" id="PF00407">
    <property type="entry name" value="Bet_v_1"/>
    <property type="match status" value="1"/>
</dbReference>
<evidence type="ECO:0000259" key="1">
    <source>
        <dbReference type="Pfam" id="PF00407"/>
    </source>
</evidence>
<name>A0ABU6T177_9FABA</name>